<accession>A0ACB8X6Y6</accession>
<dbReference type="Proteomes" id="UP000831701">
    <property type="component" value="Chromosome 2"/>
</dbReference>
<name>A0ACB8X6Y6_9TELE</name>
<gene>
    <name evidence="1" type="ORF">L3Q82_004116</name>
</gene>
<sequence length="135" mass="14115">MLACGTPDAVDRVPAGQASRSPDGPGGKNFGSGRSLVRPWRRTIGRPRRDSGKPSGASEGGSSTLPTLFTVRVGSSTGDLDWGHGTEEKLLNPTGDSAFQKMGLVQAPEPKWGLRWTEVDSSSGSLPGVDEIRPG</sequence>
<evidence type="ECO:0000313" key="2">
    <source>
        <dbReference type="Proteomes" id="UP000831701"/>
    </source>
</evidence>
<keyword evidence="2" id="KW-1185">Reference proteome</keyword>
<protein>
    <submittedName>
        <fullName evidence="1">Uncharacterized protein</fullName>
    </submittedName>
</protein>
<comment type="caution">
    <text evidence="1">The sequence shown here is derived from an EMBL/GenBank/DDBJ whole genome shotgun (WGS) entry which is preliminary data.</text>
</comment>
<proteinExistence type="predicted"/>
<organism evidence="1 2">
    <name type="scientific">Scortum barcoo</name>
    <name type="common">barcoo grunter</name>
    <dbReference type="NCBI Taxonomy" id="214431"/>
    <lineage>
        <taxon>Eukaryota</taxon>
        <taxon>Metazoa</taxon>
        <taxon>Chordata</taxon>
        <taxon>Craniata</taxon>
        <taxon>Vertebrata</taxon>
        <taxon>Euteleostomi</taxon>
        <taxon>Actinopterygii</taxon>
        <taxon>Neopterygii</taxon>
        <taxon>Teleostei</taxon>
        <taxon>Neoteleostei</taxon>
        <taxon>Acanthomorphata</taxon>
        <taxon>Eupercaria</taxon>
        <taxon>Centrarchiformes</taxon>
        <taxon>Terapontoidei</taxon>
        <taxon>Terapontidae</taxon>
        <taxon>Scortum</taxon>
    </lineage>
</organism>
<reference evidence="1" key="1">
    <citation type="submission" date="2022-04" db="EMBL/GenBank/DDBJ databases">
        <title>Jade perch genome.</title>
        <authorList>
            <person name="Chao B."/>
        </authorList>
    </citation>
    <scope>NUCLEOTIDE SEQUENCE</scope>
    <source>
        <strain evidence="1">CB-2022</strain>
    </source>
</reference>
<dbReference type="EMBL" id="CM041532">
    <property type="protein sequence ID" value="KAI3375840.1"/>
    <property type="molecule type" value="Genomic_DNA"/>
</dbReference>
<evidence type="ECO:0000313" key="1">
    <source>
        <dbReference type="EMBL" id="KAI3375840.1"/>
    </source>
</evidence>